<feature type="chain" id="PRO_5045864696" description="Immune inhibitor A peptidase M6" evidence="2">
    <location>
        <begin position="21"/>
        <end position="729"/>
    </location>
</feature>
<evidence type="ECO:0000313" key="3">
    <source>
        <dbReference type="EMBL" id="GAA0597858.1"/>
    </source>
</evidence>
<feature type="compositionally biased region" description="Basic and acidic residues" evidence="1">
    <location>
        <begin position="699"/>
        <end position="729"/>
    </location>
</feature>
<keyword evidence="2" id="KW-0732">Signal</keyword>
<sequence>MKNWRMMVAAVLLAIPVSFAGFGADSAAAASDGKPDPVDIGDELRNQNVKEANFDKSSIPFSTFSKVQSEPYEPVPGTEKLWVALDQTKNKYYLKPFTLKAVGEHAEIWVANDRKFPQENRNDSIQITQEQIDYILSEVDNNIYPTDTEFFGTPDSLSGENAMLESSLGENYYVSQNHSDRSIILIDNIKDENYYDPEFPSYVAGFFSPVLETYTNRNIITVDSYDWANRVGDNAANANLYEGTVAHEYQHLIHADNDADEETWINEGMSDFAEYLVGYGHPEGHVQSFAEKPENSLVAWEDQGPREVLADYGNAYLFQLYLNDHFGGKSFIQDLAKNKKPGIKGVNDALKTAGYDKTFEDVYRDYQTALVLDEERKFDGKYGFESIDFTVNTGTKQAYASEGAPAWGTDFIEMPKKDDAKLLFDGIDFLPLQWKSEKDPKDSANNVLWGGTGSLADNSLIKEFDLSNTQNPKLTFDTMYNIESTWDYGFVQVSTDGGETWTSLANDNTTDEVNSSAHPKIKSNVPGFTGSSNGWTTQSFNLSKYEGQKIMIAFRYVTDWASQKDGWYIDNISVDAVNFSNDGSSTDDFKSLDEVQKNYVDYLISIIEIEEDDGEKEYDVKEINPLNFTDDDMKKIKEEIESDDDERVIMTVTYGAPDDGLNNVDYSYKLRDEDERDDDDRWDDDDDRDDDRWDDDDDRWDHDNGDRDDDRWDRDDDDRDNDRWDHDRR</sequence>
<dbReference type="Pfam" id="PF20773">
    <property type="entry name" value="InhA-like_MAM"/>
    <property type="match status" value="1"/>
</dbReference>
<comment type="caution">
    <text evidence="3">The sequence shown here is derived from an EMBL/GenBank/DDBJ whole genome shotgun (WGS) entry which is preliminary data.</text>
</comment>
<gene>
    <name evidence="3" type="ORF">GCM10009001_12480</name>
</gene>
<dbReference type="EMBL" id="BAAADS010000009">
    <property type="protein sequence ID" value="GAA0597858.1"/>
    <property type="molecule type" value="Genomic_DNA"/>
</dbReference>
<evidence type="ECO:0000256" key="2">
    <source>
        <dbReference type="SAM" id="SignalP"/>
    </source>
</evidence>
<dbReference type="NCBIfam" id="NF038128">
    <property type="entry name" value="choice_anch_J"/>
    <property type="match status" value="1"/>
</dbReference>
<reference evidence="4" key="1">
    <citation type="journal article" date="2019" name="Int. J. Syst. Evol. Microbiol.">
        <title>The Global Catalogue of Microorganisms (GCM) 10K type strain sequencing project: providing services to taxonomists for standard genome sequencing and annotation.</title>
        <authorList>
            <consortium name="The Broad Institute Genomics Platform"/>
            <consortium name="The Broad Institute Genome Sequencing Center for Infectious Disease"/>
            <person name="Wu L."/>
            <person name="Ma J."/>
        </authorList>
    </citation>
    <scope>NUCLEOTIDE SEQUENCE [LARGE SCALE GENOMIC DNA]</scope>
    <source>
        <strain evidence="4">JCM 15395</strain>
    </source>
</reference>
<dbReference type="RefSeq" id="WP_343811309.1">
    <property type="nucleotide sequence ID" value="NZ_BAAADS010000009.1"/>
</dbReference>
<dbReference type="Proteomes" id="UP001500866">
    <property type="component" value="Unassembled WGS sequence"/>
</dbReference>
<proteinExistence type="predicted"/>
<organism evidence="3 4">
    <name type="scientific">Virgibacillus siamensis</name>
    <dbReference type="NCBI Taxonomy" id="480071"/>
    <lineage>
        <taxon>Bacteria</taxon>
        <taxon>Bacillati</taxon>
        <taxon>Bacillota</taxon>
        <taxon>Bacilli</taxon>
        <taxon>Bacillales</taxon>
        <taxon>Bacillaceae</taxon>
        <taxon>Virgibacillus</taxon>
    </lineage>
</organism>
<feature type="region of interest" description="Disordered" evidence="1">
    <location>
        <begin position="672"/>
        <end position="729"/>
    </location>
</feature>
<name>A0ABP3QYE1_9BACI</name>
<feature type="compositionally biased region" description="Acidic residues" evidence="1">
    <location>
        <begin position="674"/>
        <end position="698"/>
    </location>
</feature>
<evidence type="ECO:0000313" key="4">
    <source>
        <dbReference type="Proteomes" id="UP001500866"/>
    </source>
</evidence>
<dbReference type="Gene3D" id="2.60.120.260">
    <property type="entry name" value="Galactose-binding domain-like"/>
    <property type="match status" value="1"/>
</dbReference>
<protein>
    <recommendedName>
        <fullName evidence="5">Immune inhibitor A peptidase M6</fullName>
    </recommendedName>
</protein>
<feature type="signal peptide" evidence="2">
    <location>
        <begin position="1"/>
        <end position="20"/>
    </location>
</feature>
<evidence type="ECO:0000256" key="1">
    <source>
        <dbReference type="SAM" id="MobiDB-lite"/>
    </source>
</evidence>
<keyword evidence="4" id="KW-1185">Reference proteome</keyword>
<accession>A0ABP3QYE1</accession>
<evidence type="ECO:0008006" key="5">
    <source>
        <dbReference type="Google" id="ProtNLM"/>
    </source>
</evidence>